<proteinExistence type="predicted"/>
<dbReference type="OrthoDB" id="286814at2759"/>
<dbReference type="GO" id="GO:0005634">
    <property type="term" value="C:nucleus"/>
    <property type="evidence" value="ECO:0007669"/>
    <property type="project" value="TreeGrafter"/>
</dbReference>
<evidence type="ECO:0008006" key="4">
    <source>
        <dbReference type="Google" id="ProtNLM"/>
    </source>
</evidence>
<dbReference type="PANTHER" id="PTHR15615">
    <property type="match status" value="1"/>
</dbReference>
<evidence type="ECO:0000256" key="1">
    <source>
        <dbReference type="SAM" id="MobiDB-lite"/>
    </source>
</evidence>
<keyword evidence="3" id="KW-1185">Reference proteome</keyword>
<reference evidence="2 3" key="1">
    <citation type="submission" date="2019-02" db="EMBL/GenBank/DDBJ databases">
        <title>Genome sequencing of the rare red list fungi Hericium alpestre (H. flagellum).</title>
        <authorList>
            <person name="Buettner E."/>
            <person name="Kellner H."/>
        </authorList>
    </citation>
    <scope>NUCLEOTIDE SEQUENCE [LARGE SCALE GENOMIC DNA]</scope>
    <source>
        <strain evidence="2 3">DSM 108284</strain>
    </source>
</reference>
<name>A0A4Z0A0Z5_9AGAM</name>
<dbReference type="GO" id="GO:0016538">
    <property type="term" value="F:cyclin-dependent protein serine/threonine kinase regulator activity"/>
    <property type="evidence" value="ECO:0007669"/>
    <property type="project" value="TreeGrafter"/>
</dbReference>
<sequence length="802" mass="88400">MPVPVPRQLKASAHPVIKPAGQSGDRGHPQLSVFHNLTHTLPLPPPGPPPSFGTREEWISSLPSWRRNKPRRIWEEDDTHVAEAQDFHRGLADADNAPVIKGERAQACIPPALTLMAEPVPASLPRCQQPFECEEDADDEMSFSIDCDIESQWSGHSPDTREGVGMEAEPSHGTGSFQFSGSVNDYDMYDEDQQMYERGAFTPVFEEPSPELAVADGDPASSPIGPMTPFGDFVDRVVATAQTCGNVQAHTSQVPGFYVNSALYGQGSDVRQRSPPQQYRDFDQVSQADPAPAFDSCGAPSSTTSYKKLADPLSEWVASYIWKACTTGMSLPDFYAPSSPAPRQYSSAPPSYLANSIRSLLMSTLLQPSAILLAVWYIIRLPVSFAPVGLGPECVKELRFRAELLGLDEWQGGADREAIERHAPFRLVLLGCMLANKWLDDHTFSNKTWHTISGVPIQSLNRLEYLALDMFSHQLSVPAHIWNQWLEHLLSYHMTLSSSRPQPISRPSSNPHSVVRKAIEELIEVSNTSNTPPACNDRCASKPAPQPVFLGLEERQRQRMGRSSFETSADGLEIDLDEDGPLREEYMPRRRVSRGGSVRDAQGDGSGNYPQQKSCDWERMAAADRMLPPPAKWSPAADEPIMRDGGRAQGQYVAVRPLMLPPPAPLLAPLQSFSAMPNGGYAGWNAGGGFFPPPSMKYQLPPISALPIAYDYGQSAHHSRSASLSVDHQSVPQQIGHGRAHSQTHFEYACSDLRMTSQKMPPQLSHPEPRWTGADQYRYGPVYGPQLGHDSGLQYQPAWIRA</sequence>
<dbReference type="AlphaFoldDB" id="A0A4Z0A0Z5"/>
<evidence type="ECO:0000313" key="2">
    <source>
        <dbReference type="EMBL" id="TFY80752.1"/>
    </source>
</evidence>
<dbReference type="GO" id="GO:0019901">
    <property type="term" value="F:protein kinase binding"/>
    <property type="evidence" value="ECO:0007669"/>
    <property type="project" value="InterPro"/>
</dbReference>
<dbReference type="EMBL" id="SFCI01000293">
    <property type="protein sequence ID" value="TFY80752.1"/>
    <property type="molecule type" value="Genomic_DNA"/>
</dbReference>
<dbReference type="GO" id="GO:0000307">
    <property type="term" value="C:cyclin-dependent protein kinase holoenzyme complex"/>
    <property type="evidence" value="ECO:0007669"/>
    <property type="project" value="TreeGrafter"/>
</dbReference>
<organism evidence="2 3">
    <name type="scientific">Hericium alpestre</name>
    <dbReference type="NCBI Taxonomy" id="135208"/>
    <lineage>
        <taxon>Eukaryota</taxon>
        <taxon>Fungi</taxon>
        <taxon>Dikarya</taxon>
        <taxon>Basidiomycota</taxon>
        <taxon>Agaricomycotina</taxon>
        <taxon>Agaricomycetes</taxon>
        <taxon>Russulales</taxon>
        <taxon>Hericiaceae</taxon>
        <taxon>Hericium</taxon>
    </lineage>
</organism>
<dbReference type="CDD" id="cd20557">
    <property type="entry name" value="CYCLIN_ScPCL1-like"/>
    <property type="match status" value="1"/>
</dbReference>
<dbReference type="STRING" id="135208.A0A4Z0A0Z5"/>
<dbReference type="InterPro" id="IPR013922">
    <property type="entry name" value="Cyclin_PHO80-like"/>
</dbReference>
<accession>A0A4Z0A0Z5</accession>
<dbReference type="Proteomes" id="UP000298061">
    <property type="component" value="Unassembled WGS sequence"/>
</dbReference>
<protein>
    <recommendedName>
        <fullName evidence="4">Cyclin N-terminal domain-containing protein</fullName>
    </recommendedName>
</protein>
<dbReference type="PANTHER" id="PTHR15615:SF108">
    <property type="entry name" value="PROTEIN CNPPD1"/>
    <property type="match status" value="1"/>
</dbReference>
<feature type="region of interest" description="Disordered" evidence="1">
    <location>
        <begin position="153"/>
        <end position="178"/>
    </location>
</feature>
<gene>
    <name evidence="2" type="ORF">EWM64_g3260</name>
</gene>
<dbReference type="Gene3D" id="1.10.472.10">
    <property type="entry name" value="Cyclin-like"/>
    <property type="match status" value="1"/>
</dbReference>
<dbReference type="Pfam" id="PF08613">
    <property type="entry name" value="Cyclin"/>
    <property type="match status" value="1"/>
</dbReference>
<comment type="caution">
    <text evidence="2">The sequence shown here is derived from an EMBL/GenBank/DDBJ whole genome shotgun (WGS) entry which is preliminary data.</text>
</comment>
<feature type="region of interest" description="Disordered" evidence="1">
    <location>
        <begin position="1"/>
        <end position="31"/>
    </location>
</feature>
<feature type="region of interest" description="Disordered" evidence="1">
    <location>
        <begin position="553"/>
        <end position="612"/>
    </location>
</feature>
<evidence type="ECO:0000313" key="3">
    <source>
        <dbReference type="Proteomes" id="UP000298061"/>
    </source>
</evidence>